<dbReference type="EMBL" id="BQNB010011498">
    <property type="protein sequence ID" value="GJS91361.1"/>
    <property type="molecule type" value="Genomic_DNA"/>
</dbReference>
<protein>
    <submittedName>
        <fullName evidence="1">Uncharacterized protein</fullName>
    </submittedName>
</protein>
<keyword evidence="2" id="KW-1185">Reference proteome</keyword>
<evidence type="ECO:0000313" key="2">
    <source>
        <dbReference type="Proteomes" id="UP001151760"/>
    </source>
</evidence>
<evidence type="ECO:0000313" key="1">
    <source>
        <dbReference type="EMBL" id="GJS91361.1"/>
    </source>
</evidence>
<reference evidence="1" key="2">
    <citation type="submission" date="2022-01" db="EMBL/GenBank/DDBJ databases">
        <authorList>
            <person name="Yamashiro T."/>
            <person name="Shiraishi A."/>
            <person name="Satake H."/>
            <person name="Nakayama K."/>
        </authorList>
    </citation>
    <scope>NUCLEOTIDE SEQUENCE</scope>
</reference>
<comment type="caution">
    <text evidence="1">The sequence shown here is derived from an EMBL/GenBank/DDBJ whole genome shotgun (WGS) entry which is preliminary data.</text>
</comment>
<proteinExistence type="predicted"/>
<gene>
    <name evidence="1" type="ORF">Tco_0773997</name>
</gene>
<reference evidence="1" key="1">
    <citation type="journal article" date="2022" name="Int. J. Mol. Sci.">
        <title>Draft Genome of Tanacetum Coccineum: Genomic Comparison of Closely Related Tanacetum-Family Plants.</title>
        <authorList>
            <person name="Yamashiro T."/>
            <person name="Shiraishi A."/>
            <person name="Nakayama K."/>
            <person name="Satake H."/>
        </authorList>
    </citation>
    <scope>NUCLEOTIDE SEQUENCE</scope>
</reference>
<name>A0ABQ4ZPH8_9ASTR</name>
<accession>A0ABQ4ZPH8</accession>
<organism evidence="1 2">
    <name type="scientific">Tanacetum coccineum</name>
    <dbReference type="NCBI Taxonomy" id="301880"/>
    <lineage>
        <taxon>Eukaryota</taxon>
        <taxon>Viridiplantae</taxon>
        <taxon>Streptophyta</taxon>
        <taxon>Embryophyta</taxon>
        <taxon>Tracheophyta</taxon>
        <taxon>Spermatophyta</taxon>
        <taxon>Magnoliopsida</taxon>
        <taxon>eudicotyledons</taxon>
        <taxon>Gunneridae</taxon>
        <taxon>Pentapetalae</taxon>
        <taxon>asterids</taxon>
        <taxon>campanulids</taxon>
        <taxon>Asterales</taxon>
        <taxon>Asteraceae</taxon>
        <taxon>Asteroideae</taxon>
        <taxon>Anthemideae</taxon>
        <taxon>Anthemidinae</taxon>
        <taxon>Tanacetum</taxon>
    </lineage>
</organism>
<dbReference type="Proteomes" id="UP001151760">
    <property type="component" value="Unassembled WGS sequence"/>
</dbReference>
<sequence>MRSLYPPKSESYIHFIHPLEDAKLYSNLIESLTLSSASAKTTSLSASTFSCLNTSLWAASIIPLTRLDFTLSFLHNASPTTVALSEYHTNHSLKSKKPLLVLRSTHTSDSSQLGK</sequence>